<evidence type="ECO:0000313" key="1">
    <source>
        <dbReference type="EMBL" id="MTH48024.1"/>
    </source>
</evidence>
<dbReference type="AlphaFoldDB" id="A0A6L6IQ11"/>
<protein>
    <recommendedName>
        <fullName evidence="3">Lipoprotein</fullName>
    </recommendedName>
</protein>
<organism evidence="1 2">
    <name type="scientific">Intestinirhabdus alba</name>
    <dbReference type="NCBI Taxonomy" id="2899544"/>
    <lineage>
        <taxon>Bacteria</taxon>
        <taxon>Pseudomonadati</taxon>
        <taxon>Pseudomonadota</taxon>
        <taxon>Gammaproteobacteria</taxon>
        <taxon>Enterobacterales</taxon>
        <taxon>Enterobacteriaceae</taxon>
        <taxon>Intestinirhabdus</taxon>
    </lineage>
</organism>
<sequence length="166" mass="18347">MRAVLFTLLALLLVGCGYHFTSFETIKEMTYHATVTGPNRGYIDYRSPELLAADDPRVNAIVTYAGAGGPFDLKKFHITGLRPQQGELRLYVPEIAGLRFVELDLNVNGGTVRLCSGLPDAESAWERRLEKEVPVTLVNNGKSITVSSAMRDAGPWSVRLLRAIRK</sequence>
<comment type="caution">
    <text evidence="1">The sequence shown here is derived from an EMBL/GenBank/DDBJ whole genome shotgun (WGS) entry which is preliminary data.</text>
</comment>
<dbReference type="RefSeq" id="WP_155109545.1">
    <property type="nucleotide sequence ID" value="NZ_WMJZ01000028.1"/>
</dbReference>
<dbReference type="EMBL" id="WMJZ01000028">
    <property type="protein sequence ID" value="MTH48024.1"/>
    <property type="molecule type" value="Genomic_DNA"/>
</dbReference>
<accession>A0A6L6IQ11</accession>
<dbReference type="PROSITE" id="PS51257">
    <property type="entry name" value="PROKAR_LIPOPROTEIN"/>
    <property type="match status" value="1"/>
</dbReference>
<keyword evidence="2" id="KW-1185">Reference proteome</keyword>
<evidence type="ECO:0000313" key="2">
    <source>
        <dbReference type="Proteomes" id="UP000477739"/>
    </source>
</evidence>
<gene>
    <name evidence="1" type="ORF">GJV78_17465</name>
</gene>
<proteinExistence type="predicted"/>
<dbReference type="Proteomes" id="UP000477739">
    <property type="component" value="Unassembled WGS sequence"/>
</dbReference>
<dbReference type="OrthoDB" id="9928344at2"/>
<reference evidence="1 2" key="1">
    <citation type="submission" date="2019-11" db="EMBL/GenBank/DDBJ databases">
        <title>Escherichia alba sp. nov. isolated from the gut of plastic-eating superworms Zophobas atratus.</title>
        <authorList>
            <person name="Yang Y."/>
        </authorList>
    </citation>
    <scope>NUCLEOTIDE SEQUENCE [LARGE SCALE GENOMIC DNA]</scope>
    <source>
        <strain evidence="2">BIT-B35</strain>
    </source>
</reference>
<evidence type="ECO:0008006" key="3">
    <source>
        <dbReference type="Google" id="ProtNLM"/>
    </source>
</evidence>
<name>A0A6L6IQ11_9ENTR</name>